<gene>
    <name evidence="2" type="ORF">ABS766_08540</name>
</gene>
<feature type="transmembrane region" description="Helical" evidence="1">
    <location>
        <begin position="251"/>
        <end position="269"/>
    </location>
</feature>
<dbReference type="RefSeq" id="WP_408084717.1">
    <property type="nucleotide sequence ID" value="NZ_JBELPZ010000007.1"/>
</dbReference>
<organism evidence="2 3">
    <name type="scientific">Flavobacterium rhizosphaerae</name>
    <dbReference type="NCBI Taxonomy" id="3163298"/>
    <lineage>
        <taxon>Bacteria</taxon>
        <taxon>Pseudomonadati</taxon>
        <taxon>Bacteroidota</taxon>
        <taxon>Flavobacteriia</taxon>
        <taxon>Flavobacteriales</taxon>
        <taxon>Flavobacteriaceae</taxon>
        <taxon>Flavobacterium</taxon>
    </lineage>
</organism>
<evidence type="ECO:0008006" key="4">
    <source>
        <dbReference type="Google" id="ProtNLM"/>
    </source>
</evidence>
<accession>A0ABW8YWW1</accession>
<feature type="transmembrane region" description="Helical" evidence="1">
    <location>
        <begin position="200"/>
        <end position="217"/>
    </location>
</feature>
<name>A0ABW8YWW1_9FLAO</name>
<proteinExistence type="predicted"/>
<evidence type="ECO:0000313" key="2">
    <source>
        <dbReference type="EMBL" id="MFL9844465.1"/>
    </source>
</evidence>
<feature type="transmembrane region" description="Helical" evidence="1">
    <location>
        <begin position="15"/>
        <end position="38"/>
    </location>
</feature>
<keyword evidence="1" id="KW-0472">Membrane</keyword>
<feature type="transmembrane region" description="Helical" evidence="1">
    <location>
        <begin position="223"/>
        <end position="239"/>
    </location>
</feature>
<reference evidence="2 3" key="1">
    <citation type="submission" date="2024-06" db="EMBL/GenBank/DDBJ databases">
        <authorList>
            <person name="Kaempfer P."/>
            <person name="Viver T."/>
        </authorList>
    </citation>
    <scope>NUCLEOTIDE SEQUENCE [LARGE SCALE GENOMIC DNA]</scope>
    <source>
        <strain evidence="2 3">ST-119</strain>
    </source>
</reference>
<sequence length="379" mass="44122">MIPYSETDSIKKQELVIKLTCFFWLIAKVMTYGSWLAYREIPTIGFLKVSDSVPANIHLFLFLLSSALLGAAILKPSKIILLAFLILETMSVSLDALRLQPWEYLYLFIVFFYLILKSRPKAFYIVLLFLAASTYFFSGLHKFSGAFLYNIWDNLLLRRAFGYSVKDIPILVHYSGLLLSMGELLGGILLLFLKNKRPAIIALMAMHIVILIVLGILLKAENYSILPWNLLMMYILIYIDKQSHTISNKNLFALPIPSSIIILLFWVILPVSNYFGFWASSLSSGMYTGKTAKIYICLKDTDKTEGLRKYYFEKEHKRICTDGKIMGLSSILLRQFSQPPFPALWYYERMYHRLKDKYPENNIRMYYTFYPYREITEIR</sequence>
<dbReference type="EMBL" id="JBELPZ010000007">
    <property type="protein sequence ID" value="MFL9844465.1"/>
    <property type="molecule type" value="Genomic_DNA"/>
</dbReference>
<keyword evidence="1" id="KW-0812">Transmembrane</keyword>
<evidence type="ECO:0000256" key="1">
    <source>
        <dbReference type="SAM" id="Phobius"/>
    </source>
</evidence>
<comment type="caution">
    <text evidence="2">The sequence shown here is derived from an EMBL/GenBank/DDBJ whole genome shotgun (WGS) entry which is preliminary data.</text>
</comment>
<feature type="transmembrane region" description="Helical" evidence="1">
    <location>
        <begin position="172"/>
        <end position="193"/>
    </location>
</feature>
<protein>
    <recommendedName>
        <fullName evidence="4">Vitamin K-dependent gamma-carboxylase</fullName>
    </recommendedName>
</protein>
<feature type="transmembrane region" description="Helical" evidence="1">
    <location>
        <begin position="123"/>
        <end position="152"/>
    </location>
</feature>
<feature type="transmembrane region" description="Helical" evidence="1">
    <location>
        <begin position="99"/>
        <end position="116"/>
    </location>
</feature>
<evidence type="ECO:0000313" key="3">
    <source>
        <dbReference type="Proteomes" id="UP001629156"/>
    </source>
</evidence>
<feature type="transmembrane region" description="Helical" evidence="1">
    <location>
        <begin position="59"/>
        <end position="87"/>
    </location>
</feature>
<keyword evidence="1" id="KW-1133">Transmembrane helix</keyword>
<keyword evidence="3" id="KW-1185">Reference proteome</keyword>
<dbReference type="Proteomes" id="UP001629156">
    <property type="component" value="Unassembled WGS sequence"/>
</dbReference>